<gene>
    <name evidence="1" type="ORF">ABT384_38525</name>
</gene>
<comment type="caution">
    <text evidence="1">The sequence shown here is derived from an EMBL/GenBank/DDBJ whole genome shotgun (WGS) entry which is preliminary data.</text>
</comment>
<reference evidence="1 2" key="1">
    <citation type="submission" date="2024-06" db="EMBL/GenBank/DDBJ databases">
        <title>The Natural Products Discovery Center: Release of the First 8490 Sequenced Strains for Exploring Actinobacteria Biosynthetic Diversity.</title>
        <authorList>
            <person name="Kalkreuter E."/>
            <person name="Kautsar S.A."/>
            <person name="Yang D."/>
            <person name="Bader C.D."/>
            <person name="Teijaro C.N."/>
            <person name="Fluegel L."/>
            <person name="Davis C.M."/>
            <person name="Simpson J.R."/>
            <person name="Lauterbach L."/>
            <person name="Steele A.D."/>
            <person name="Gui C."/>
            <person name="Meng S."/>
            <person name="Li G."/>
            <person name="Viehrig K."/>
            <person name="Ye F."/>
            <person name="Su P."/>
            <person name="Kiefer A.F."/>
            <person name="Nichols A."/>
            <person name="Cepeda A.J."/>
            <person name="Yan W."/>
            <person name="Fan B."/>
            <person name="Jiang Y."/>
            <person name="Adhikari A."/>
            <person name="Zheng C.-J."/>
            <person name="Schuster L."/>
            <person name="Cowan T.M."/>
            <person name="Smanski M.J."/>
            <person name="Chevrette M.G."/>
            <person name="De Carvalho L.P.S."/>
            <person name="Shen B."/>
        </authorList>
    </citation>
    <scope>NUCLEOTIDE SEQUENCE [LARGE SCALE GENOMIC DNA]</scope>
    <source>
        <strain evidence="1 2">NPDC000155</strain>
    </source>
</reference>
<proteinExistence type="predicted"/>
<protein>
    <recommendedName>
        <fullName evidence="3">Acyl-CoA dehydrogenase</fullName>
    </recommendedName>
</protein>
<evidence type="ECO:0000313" key="2">
    <source>
        <dbReference type="Proteomes" id="UP001486207"/>
    </source>
</evidence>
<dbReference type="RefSeq" id="WP_190075232.1">
    <property type="nucleotide sequence ID" value="NZ_BNBM01000023.1"/>
</dbReference>
<keyword evidence="2" id="KW-1185">Reference proteome</keyword>
<dbReference type="EMBL" id="JBEPFB010000024">
    <property type="protein sequence ID" value="MER7378518.1"/>
    <property type="molecule type" value="Genomic_DNA"/>
</dbReference>
<name>A0ABV1Y3S7_9ACTN</name>
<accession>A0ABV1Y3S7</accession>
<dbReference type="Proteomes" id="UP001486207">
    <property type="component" value="Unassembled WGS sequence"/>
</dbReference>
<evidence type="ECO:0000313" key="1">
    <source>
        <dbReference type="EMBL" id="MER7378518.1"/>
    </source>
</evidence>
<evidence type="ECO:0008006" key="3">
    <source>
        <dbReference type="Google" id="ProtNLM"/>
    </source>
</evidence>
<sequence length="47" mass="5484">MPTRTADIYALTEDDAHSSQRVSRLNDFLAARLPRRLNQRHEDYGLL</sequence>
<organism evidence="1 2">
    <name type="scientific">Streptomyces lanatus</name>
    <dbReference type="NCBI Taxonomy" id="66900"/>
    <lineage>
        <taxon>Bacteria</taxon>
        <taxon>Bacillati</taxon>
        <taxon>Actinomycetota</taxon>
        <taxon>Actinomycetes</taxon>
        <taxon>Kitasatosporales</taxon>
        <taxon>Streptomycetaceae</taxon>
        <taxon>Streptomyces</taxon>
    </lineage>
</organism>